<dbReference type="EMBL" id="CP081070">
    <property type="protein sequence ID" value="UWQ53331.1"/>
    <property type="molecule type" value="Genomic_DNA"/>
</dbReference>
<dbReference type="RefSeq" id="WP_259970985.1">
    <property type="nucleotide sequence ID" value="NZ_CP081070.1"/>
</dbReference>
<evidence type="ECO:0000313" key="3">
    <source>
        <dbReference type="Proteomes" id="UP001058713"/>
    </source>
</evidence>
<evidence type="ECO:0000313" key="2">
    <source>
        <dbReference type="EMBL" id="UWQ53331.1"/>
    </source>
</evidence>
<feature type="compositionally biased region" description="Low complexity" evidence="1">
    <location>
        <begin position="126"/>
        <end position="159"/>
    </location>
</feature>
<feature type="compositionally biased region" description="Basic and acidic residues" evidence="1">
    <location>
        <begin position="1"/>
        <end position="19"/>
    </location>
</feature>
<reference evidence="2" key="1">
    <citation type="submission" date="2021-08" db="EMBL/GenBank/DDBJ databases">
        <authorList>
            <person name="Nwanade C."/>
            <person name="Wang M."/>
            <person name="Masoudi A."/>
            <person name="Yu Z."/>
            <person name="Liu J."/>
        </authorList>
    </citation>
    <scope>NUCLEOTIDE SEQUENCE</scope>
    <source>
        <strain evidence="2">S122</strain>
    </source>
</reference>
<feature type="compositionally biased region" description="Polar residues" evidence="1">
    <location>
        <begin position="160"/>
        <end position="173"/>
    </location>
</feature>
<evidence type="ECO:0008006" key="4">
    <source>
        <dbReference type="Google" id="ProtNLM"/>
    </source>
</evidence>
<name>A0A9Q9LXR9_LEICA</name>
<organism evidence="2 3">
    <name type="scientific">Leisingera caerulea</name>
    <name type="common">Phaeobacter caeruleus</name>
    <dbReference type="NCBI Taxonomy" id="506591"/>
    <lineage>
        <taxon>Bacteria</taxon>
        <taxon>Pseudomonadati</taxon>
        <taxon>Pseudomonadota</taxon>
        <taxon>Alphaproteobacteria</taxon>
        <taxon>Rhodobacterales</taxon>
        <taxon>Roseobacteraceae</taxon>
        <taxon>Leisingera</taxon>
    </lineage>
</organism>
<feature type="compositionally biased region" description="Basic and acidic residues" evidence="1">
    <location>
        <begin position="29"/>
        <end position="46"/>
    </location>
</feature>
<dbReference type="AlphaFoldDB" id="A0A9Q9LXR9"/>
<gene>
    <name evidence="2" type="ORF">K3721_15245</name>
</gene>
<dbReference type="KEGG" id="lcae:K3721_15245"/>
<proteinExistence type="predicted"/>
<accession>A0A9Q9LXR9</accession>
<feature type="region of interest" description="Disordered" evidence="1">
    <location>
        <begin position="1"/>
        <end position="46"/>
    </location>
</feature>
<dbReference type="Proteomes" id="UP001058713">
    <property type="component" value="Chromosome"/>
</dbReference>
<evidence type="ECO:0000256" key="1">
    <source>
        <dbReference type="SAM" id="MobiDB-lite"/>
    </source>
</evidence>
<feature type="region of interest" description="Disordered" evidence="1">
    <location>
        <begin position="126"/>
        <end position="173"/>
    </location>
</feature>
<sequence>MSGTDKVKTAAKNVAEEAKSAAASAAETAKQEAQSRAEAAKESVADEVKSVAAALRTASDEMRSGSPHERAIGQVAGTLADVSDSIRNQDLGDMVHSVSGFARKNPVMFLSSAALLGFAAARFAKASDSSRQDGPAATAAHAPAATPSASPDRAASPYPVTQNTVTKNTGEVK</sequence>
<protein>
    <recommendedName>
        <fullName evidence="4">Late embryogenesis abundant protein</fullName>
    </recommendedName>
</protein>